<protein>
    <submittedName>
        <fullName evidence="2">Tripartite tricarboxylate transporter substrate-binding protein</fullName>
    </submittedName>
</protein>
<accession>A0ABT1X1U7</accession>
<dbReference type="InterPro" id="IPR042100">
    <property type="entry name" value="Bug_dom1"/>
</dbReference>
<dbReference type="EMBL" id="JANJOU010000002">
    <property type="protein sequence ID" value="MCR0981167.1"/>
    <property type="molecule type" value="Genomic_DNA"/>
</dbReference>
<reference evidence="2 3" key="1">
    <citation type="submission" date="2022-06" db="EMBL/GenBank/DDBJ databases">
        <title>Roseomonas CN29.</title>
        <authorList>
            <person name="Cheng Y."/>
            <person name="He X."/>
        </authorList>
    </citation>
    <scope>NUCLEOTIDE SEQUENCE [LARGE SCALE GENOMIC DNA]</scope>
    <source>
        <strain evidence="2 3">CN29</strain>
    </source>
</reference>
<keyword evidence="3" id="KW-1185">Reference proteome</keyword>
<dbReference type="SUPFAM" id="SSF53850">
    <property type="entry name" value="Periplasmic binding protein-like II"/>
    <property type="match status" value="1"/>
</dbReference>
<dbReference type="InterPro" id="IPR005064">
    <property type="entry name" value="BUG"/>
</dbReference>
<evidence type="ECO:0000313" key="3">
    <source>
        <dbReference type="Proteomes" id="UP001524642"/>
    </source>
</evidence>
<dbReference type="RefSeq" id="WP_257714846.1">
    <property type="nucleotide sequence ID" value="NZ_JANJOU010000002.1"/>
</dbReference>
<comment type="similarity">
    <text evidence="1">Belongs to the UPF0065 (bug) family.</text>
</comment>
<dbReference type="PANTHER" id="PTHR42928">
    <property type="entry name" value="TRICARBOXYLATE-BINDING PROTEIN"/>
    <property type="match status" value="1"/>
</dbReference>
<dbReference type="Pfam" id="PF03401">
    <property type="entry name" value="TctC"/>
    <property type="match status" value="1"/>
</dbReference>
<proteinExistence type="inferred from homology"/>
<name>A0ABT1X1U7_9PROT</name>
<sequence>MPARLIADHLARRLGQPFIVEPRPGAGGALGVQAVLQAGDGHSLVFTTSSVATLPALQRNPGFDPLHDLLPVTLVSEVPLALLSRPDWPVRDFGTFLQRAHGGAPAFSFASSGAGSTTHLAGELLKARAGIELLHVPYRGAGQAVGALLAGDTDLLITGLIEALPHVKEGRMRAIAVTSAARSPALPDTPAVAEAVPGYEVPIWYAVLAPRGTPPEVVDLLAAEMAPLRAGTPLAVRMEASGATLLLDGPAPLARRLEREVALWKQILPSAGIRPE</sequence>
<dbReference type="PANTHER" id="PTHR42928:SF5">
    <property type="entry name" value="BLR1237 PROTEIN"/>
    <property type="match status" value="1"/>
</dbReference>
<gene>
    <name evidence="2" type="ORF">NRP21_03780</name>
</gene>
<comment type="caution">
    <text evidence="2">The sequence shown here is derived from an EMBL/GenBank/DDBJ whole genome shotgun (WGS) entry which is preliminary data.</text>
</comment>
<dbReference type="Gene3D" id="3.40.190.10">
    <property type="entry name" value="Periplasmic binding protein-like II"/>
    <property type="match status" value="1"/>
</dbReference>
<organism evidence="2 3">
    <name type="scientific">Roseomonas populi</name>
    <dbReference type="NCBI Taxonomy" id="3121582"/>
    <lineage>
        <taxon>Bacteria</taxon>
        <taxon>Pseudomonadati</taxon>
        <taxon>Pseudomonadota</taxon>
        <taxon>Alphaproteobacteria</taxon>
        <taxon>Acetobacterales</taxon>
        <taxon>Roseomonadaceae</taxon>
        <taxon>Roseomonas</taxon>
    </lineage>
</organism>
<evidence type="ECO:0000313" key="2">
    <source>
        <dbReference type="EMBL" id="MCR0981167.1"/>
    </source>
</evidence>
<dbReference type="Proteomes" id="UP001524642">
    <property type="component" value="Unassembled WGS sequence"/>
</dbReference>
<evidence type="ECO:0000256" key="1">
    <source>
        <dbReference type="ARBA" id="ARBA00006987"/>
    </source>
</evidence>
<dbReference type="Gene3D" id="3.40.190.150">
    <property type="entry name" value="Bordetella uptake gene, domain 1"/>
    <property type="match status" value="1"/>
</dbReference>